<accession>A0ABD2WA40</accession>
<organism evidence="1 2">
    <name type="scientific">Trichogramma kaykai</name>
    <dbReference type="NCBI Taxonomy" id="54128"/>
    <lineage>
        <taxon>Eukaryota</taxon>
        <taxon>Metazoa</taxon>
        <taxon>Ecdysozoa</taxon>
        <taxon>Arthropoda</taxon>
        <taxon>Hexapoda</taxon>
        <taxon>Insecta</taxon>
        <taxon>Pterygota</taxon>
        <taxon>Neoptera</taxon>
        <taxon>Endopterygota</taxon>
        <taxon>Hymenoptera</taxon>
        <taxon>Apocrita</taxon>
        <taxon>Proctotrupomorpha</taxon>
        <taxon>Chalcidoidea</taxon>
        <taxon>Trichogrammatidae</taxon>
        <taxon>Trichogramma</taxon>
    </lineage>
</organism>
<dbReference type="AlphaFoldDB" id="A0ABD2WA40"/>
<proteinExistence type="predicted"/>
<comment type="caution">
    <text evidence="1">The sequence shown here is derived from an EMBL/GenBank/DDBJ whole genome shotgun (WGS) entry which is preliminary data.</text>
</comment>
<dbReference type="EMBL" id="JBJJXI010000122">
    <property type="protein sequence ID" value="KAL3389962.1"/>
    <property type="molecule type" value="Genomic_DNA"/>
</dbReference>
<dbReference type="Proteomes" id="UP001627154">
    <property type="component" value="Unassembled WGS sequence"/>
</dbReference>
<sequence length="196" mass="22232">MFSKLPCTASCTAVKSRSNGSTLSSKLHAIIAGPRFKLHVTSDNQCFDVLLLLHPVHPQNLVIVSSGGGVIKEVTRRAHDVAVRANDLMFSVLTYIIHYNNCTHTLRSISNVERELFCSWTEVSACRVTRTLHDSRARQATTLHIDTTNSMKHKRRVSVKRLLYRRGIIEHTLGTLQRLSITQKIKTYDYRTPYTI</sequence>
<gene>
    <name evidence="1" type="ORF">TKK_015312</name>
</gene>
<protein>
    <submittedName>
        <fullName evidence="1">Uncharacterized protein</fullName>
    </submittedName>
</protein>
<evidence type="ECO:0000313" key="2">
    <source>
        <dbReference type="Proteomes" id="UP001627154"/>
    </source>
</evidence>
<keyword evidence="2" id="KW-1185">Reference proteome</keyword>
<reference evidence="1 2" key="1">
    <citation type="journal article" date="2024" name="bioRxiv">
        <title>A reference genome for Trichogramma kaykai: A tiny desert-dwelling parasitoid wasp with competing sex-ratio distorters.</title>
        <authorList>
            <person name="Culotta J."/>
            <person name="Lindsey A.R."/>
        </authorList>
    </citation>
    <scope>NUCLEOTIDE SEQUENCE [LARGE SCALE GENOMIC DNA]</scope>
    <source>
        <strain evidence="1 2">KSX58</strain>
    </source>
</reference>
<evidence type="ECO:0000313" key="1">
    <source>
        <dbReference type="EMBL" id="KAL3389962.1"/>
    </source>
</evidence>
<name>A0ABD2WA40_9HYME</name>